<reference evidence="4 5" key="1">
    <citation type="submission" date="2020-04" db="EMBL/GenBank/DDBJ databases">
        <title>Paeniglutamicibacter sp. ANT13_2, a novel actinomycete isolated from sediment in Antarctica.</title>
        <authorList>
            <person name="Sakdapetsiri C."/>
            <person name="Pinyakong O."/>
        </authorList>
    </citation>
    <scope>NUCLEOTIDE SEQUENCE [LARGE SCALE GENOMIC DNA]</scope>
    <source>
        <strain evidence="4 5">ANT13_2</strain>
    </source>
</reference>
<dbReference type="SUPFAM" id="SSF56214">
    <property type="entry name" value="4'-phosphopantetheinyl transferase"/>
    <property type="match status" value="1"/>
</dbReference>
<comment type="similarity">
    <text evidence="1">Belongs to the P-Pant transferase superfamily. Gsp/Sfp/HetI/AcpT family.</text>
</comment>
<dbReference type="Gene3D" id="3.90.470.20">
    <property type="entry name" value="4'-phosphopantetheinyl transferase domain"/>
    <property type="match status" value="2"/>
</dbReference>
<evidence type="ECO:0000313" key="5">
    <source>
        <dbReference type="Proteomes" id="UP000746595"/>
    </source>
</evidence>
<dbReference type="InterPro" id="IPR037143">
    <property type="entry name" value="4-PPantetheinyl_Trfase_dom_sf"/>
</dbReference>
<evidence type="ECO:0000259" key="3">
    <source>
        <dbReference type="Pfam" id="PF01648"/>
    </source>
</evidence>
<sequence>MRSEKHSVVGSITPGTEPCWSVGRLSDAALYPEVLLNSIEQQRARGYHEGTPRQNFSNGRILVKVLAAEMLNRDREHSAKLSAADLTIEQLCPGCASTLHGNPRLRLPDRGGSLALSYARTGGWLVVAVSRAEQLLGIDVADAADPAFAPGAGELLDDYAFSPQERSHLQRLNQPQRIHQRASWWSLKEAVVKASGVGLAGEGGIPIVEGDGKHVLLSTPVTRTLTLDSRTPDSLGRHLPDTLVGALLWAPRSTK</sequence>
<feature type="domain" description="4'-phosphopantetheinyl transferase" evidence="3">
    <location>
        <begin position="136"/>
        <end position="200"/>
    </location>
</feature>
<dbReference type="GO" id="GO:0016740">
    <property type="term" value="F:transferase activity"/>
    <property type="evidence" value="ECO:0007669"/>
    <property type="project" value="UniProtKB-KW"/>
</dbReference>
<gene>
    <name evidence="4" type="ORF">HED64_17640</name>
</gene>
<proteinExistence type="inferred from homology"/>
<organism evidence="4 5">
    <name type="scientific">Paeniglutamicibacter terrestris</name>
    <dbReference type="NCBI Taxonomy" id="2723403"/>
    <lineage>
        <taxon>Bacteria</taxon>
        <taxon>Bacillati</taxon>
        <taxon>Actinomycetota</taxon>
        <taxon>Actinomycetes</taxon>
        <taxon>Micrococcales</taxon>
        <taxon>Micrococcaceae</taxon>
        <taxon>Paeniglutamicibacter</taxon>
    </lineage>
</organism>
<dbReference type="Proteomes" id="UP000746595">
    <property type="component" value="Unassembled WGS sequence"/>
</dbReference>
<evidence type="ECO:0000313" key="4">
    <source>
        <dbReference type="EMBL" id="NKG22525.1"/>
    </source>
</evidence>
<accession>A0ABX1G8E0</accession>
<evidence type="ECO:0000256" key="2">
    <source>
        <dbReference type="ARBA" id="ARBA00022679"/>
    </source>
</evidence>
<dbReference type="EMBL" id="JAAWVT010000012">
    <property type="protein sequence ID" value="NKG22525.1"/>
    <property type="molecule type" value="Genomic_DNA"/>
</dbReference>
<dbReference type="Pfam" id="PF01648">
    <property type="entry name" value="ACPS"/>
    <property type="match status" value="1"/>
</dbReference>
<protein>
    <submittedName>
        <fullName evidence="4">4'-phosphopantetheinyl transferase superfamily protein</fullName>
    </submittedName>
</protein>
<comment type="caution">
    <text evidence="4">The sequence shown here is derived from an EMBL/GenBank/DDBJ whole genome shotgun (WGS) entry which is preliminary data.</text>
</comment>
<dbReference type="PANTHER" id="PTHR12215">
    <property type="entry name" value="PHOSPHOPANTETHEINE TRANSFERASE"/>
    <property type="match status" value="1"/>
</dbReference>
<keyword evidence="2 4" id="KW-0808">Transferase</keyword>
<keyword evidence="5" id="KW-1185">Reference proteome</keyword>
<dbReference type="InterPro" id="IPR008278">
    <property type="entry name" value="4-PPantetheinyl_Trfase_dom"/>
</dbReference>
<evidence type="ECO:0000256" key="1">
    <source>
        <dbReference type="ARBA" id="ARBA00010990"/>
    </source>
</evidence>
<dbReference type="InterPro" id="IPR050559">
    <property type="entry name" value="P-Pant_transferase_sf"/>
</dbReference>
<dbReference type="RefSeq" id="WP_168153289.1">
    <property type="nucleotide sequence ID" value="NZ_JAAWVT010000012.1"/>
</dbReference>
<name>A0ABX1G8E0_9MICC</name>
<dbReference type="PANTHER" id="PTHR12215:SF10">
    <property type="entry name" value="L-AMINOADIPATE-SEMIALDEHYDE DEHYDROGENASE-PHOSPHOPANTETHEINYL TRANSFERASE"/>
    <property type="match status" value="1"/>
</dbReference>